<protein>
    <recommendedName>
        <fullName evidence="3 15">Crossover junction endodeoxyribonuclease rusA</fullName>
        <ecNumber evidence="14 15">3.1.21.10</ecNumber>
    </recommendedName>
</protein>
<dbReference type="EC" id="3.1.21.10" evidence="14 15"/>
<keyword evidence="5" id="KW-0479">Metal-binding</keyword>
<comment type="catalytic activity">
    <reaction evidence="13 15">
        <text>Endonucleolytic cleavage at a junction such as a reciprocal single-stranded crossover between two homologous DNA duplexes (Holliday junction).</text>
        <dbReference type="EC" id="3.1.21.10"/>
    </reaction>
</comment>
<evidence type="ECO:0000256" key="12">
    <source>
        <dbReference type="ARBA" id="ARBA00024745"/>
    </source>
</evidence>
<evidence type="ECO:0000256" key="13">
    <source>
        <dbReference type="ARBA" id="ARBA00029354"/>
    </source>
</evidence>
<evidence type="ECO:0000256" key="15">
    <source>
        <dbReference type="PIRNR" id="PIRNR001007"/>
    </source>
</evidence>
<comment type="similarity">
    <text evidence="15">Belongs to the rusA family.</text>
</comment>
<keyword evidence="11 15" id="KW-0234">DNA repair</keyword>
<comment type="cofactor">
    <cofactor evidence="1">
        <name>Mg(2+)</name>
        <dbReference type="ChEBI" id="CHEBI:18420"/>
    </cofactor>
</comment>
<evidence type="ECO:0000256" key="7">
    <source>
        <dbReference type="ARBA" id="ARBA00022763"/>
    </source>
</evidence>
<evidence type="ECO:0000256" key="11">
    <source>
        <dbReference type="ARBA" id="ARBA00023204"/>
    </source>
</evidence>
<keyword evidence="9" id="KW-0460">Magnesium</keyword>
<dbReference type="Pfam" id="PF05866">
    <property type="entry name" value="RusA"/>
    <property type="match status" value="1"/>
</dbReference>
<evidence type="ECO:0000256" key="14">
    <source>
        <dbReference type="ARBA" id="ARBA00029488"/>
    </source>
</evidence>
<evidence type="ECO:0000256" key="10">
    <source>
        <dbReference type="ARBA" id="ARBA00023172"/>
    </source>
</evidence>
<dbReference type="InterPro" id="IPR008822">
    <property type="entry name" value="Endonuclease_RusA-like"/>
</dbReference>
<evidence type="ECO:0000256" key="8">
    <source>
        <dbReference type="ARBA" id="ARBA00022801"/>
    </source>
</evidence>
<evidence type="ECO:0000256" key="9">
    <source>
        <dbReference type="ARBA" id="ARBA00022842"/>
    </source>
</evidence>
<comment type="function">
    <text evidence="15">Endonuclease that resolves Holliday junction intermediates made during homologous genetic recombination and DNA repair. Exhibits sequence and structure-selective cleavage of four-way DNA junctions, where it introduces symmetrical nicks in two strands of the same polarity at the 5' side of dinucleotides. Corrects the defects in genetic recombination and DNA repair associated with inactivation of ruvAB or ruvC.</text>
</comment>
<evidence type="ECO:0000256" key="4">
    <source>
        <dbReference type="ARBA" id="ARBA00022722"/>
    </source>
</evidence>
<sequence length="128" mass="14726">MRDYHLILPWPPSNNTYYRHAKGRNYISEKGKQYARAVNDIIQQQNLAVKTPHRLSVTIYASPPDIRTRDLDNLSKGVLDALTKAGFWLDDGQIDVLRLERLEKRKGGGLLVVVRELEGELKQWEDVA</sequence>
<evidence type="ECO:0000256" key="3">
    <source>
        <dbReference type="ARBA" id="ARBA00014885"/>
    </source>
</evidence>
<keyword evidence="10" id="KW-0233">DNA recombination</keyword>
<keyword evidence="4 15" id="KW-0540">Nuclease</keyword>
<accession>A0ABW1VTH7</accession>
<comment type="subunit">
    <text evidence="2">Homodimer.</text>
</comment>
<dbReference type="Proteomes" id="UP001596215">
    <property type="component" value="Unassembled WGS sequence"/>
</dbReference>
<keyword evidence="7 15" id="KW-0227">DNA damage</keyword>
<evidence type="ECO:0000256" key="2">
    <source>
        <dbReference type="ARBA" id="ARBA00011738"/>
    </source>
</evidence>
<comment type="function">
    <text evidence="12">Endonuclease that resolves Holliday junction intermediates made during homologous genetic recombination and DNA repair. Exhibits sequence and structure-selective cleavage of four-way DNA junctions, where it introduces symmetrical nicks in two strands of the same polarity at the 5' side of CC dinucleotides. Corrects the defects in genetic recombination and DNA repair associated with inactivation of RuvAB or RuvC.</text>
</comment>
<evidence type="ECO:0000313" key="17">
    <source>
        <dbReference type="Proteomes" id="UP001596215"/>
    </source>
</evidence>
<dbReference type="SUPFAM" id="SSF103084">
    <property type="entry name" value="Holliday junction resolvase RusA"/>
    <property type="match status" value="1"/>
</dbReference>
<reference evidence="17" key="1">
    <citation type="journal article" date="2019" name="Int. J. Syst. Evol. Microbiol.">
        <title>The Global Catalogue of Microorganisms (GCM) 10K type strain sequencing project: providing services to taxonomists for standard genome sequencing and annotation.</title>
        <authorList>
            <consortium name="The Broad Institute Genomics Platform"/>
            <consortium name="The Broad Institute Genome Sequencing Center for Infectious Disease"/>
            <person name="Wu L."/>
            <person name="Ma J."/>
        </authorList>
    </citation>
    <scope>NUCLEOTIDE SEQUENCE [LARGE SCALE GENOMIC DNA]</scope>
    <source>
        <strain evidence="17">CGMCC 4.1530</strain>
    </source>
</reference>
<dbReference type="InterPro" id="IPR036614">
    <property type="entry name" value="RusA-like_sf"/>
</dbReference>
<gene>
    <name evidence="16" type="ORF">ACFP73_16005</name>
</gene>
<comment type="caution">
    <text evidence="16">The sequence shown here is derived from an EMBL/GenBank/DDBJ whole genome shotgun (WGS) entry which is preliminary data.</text>
</comment>
<keyword evidence="8 15" id="KW-0378">Hydrolase</keyword>
<dbReference type="InterPro" id="IPR016281">
    <property type="entry name" value="Endonuclease_RusA"/>
</dbReference>
<evidence type="ECO:0000256" key="5">
    <source>
        <dbReference type="ARBA" id="ARBA00022723"/>
    </source>
</evidence>
<dbReference type="Gene3D" id="3.30.1330.70">
    <property type="entry name" value="Holliday junction resolvase RusA"/>
    <property type="match status" value="1"/>
</dbReference>
<dbReference type="EMBL" id="JBHSUC010000035">
    <property type="protein sequence ID" value="MFC6363565.1"/>
    <property type="molecule type" value="Genomic_DNA"/>
</dbReference>
<evidence type="ECO:0000313" key="16">
    <source>
        <dbReference type="EMBL" id="MFC6363565.1"/>
    </source>
</evidence>
<keyword evidence="6 15" id="KW-0255">Endonuclease</keyword>
<evidence type="ECO:0000256" key="1">
    <source>
        <dbReference type="ARBA" id="ARBA00001946"/>
    </source>
</evidence>
<name>A0ABW1VTH7_9GAMM</name>
<keyword evidence="17" id="KW-1185">Reference proteome</keyword>
<organism evidence="16 17">
    <name type="scientific">Tatumella punctata</name>
    <dbReference type="NCBI Taxonomy" id="399969"/>
    <lineage>
        <taxon>Bacteria</taxon>
        <taxon>Pseudomonadati</taxon>
        <taxon>Pseudomonadota</taxon>
        <taxon>Gammaproteobacteria</taxon>
        <taxon>Enterobacterales</taxon>
        <taxon>Erwiniaceae</taxon>
        <taxon>Tatumella</taxon>
    </lineage>
</organism>
<proteinExistence type="inferred from homology"/>
<dbReference type="PIRSF" id="PIRSF001007">
    <property type="entry name" value="RusA"/>
    <property type="match status" value="1"/>
</dbReference>
<evidence type="ECO:0000256" key="6">
    <source>
        <dbReference type="ARBA" id="ARBA00022759"/>
    </source>
</evidence>
<dbReference type="RefSeq" id="WP_385959888.1">
    <property type="nucleotide sequence ID" value="NZ_JBHSUC010000035.1"/>
</dbReference>